<dbReference type="AlphaFoldDB" id="A0A7S7NN61"/>
<proteinExistence type="predicted"/>
<dbReference type="Pfam" id="PF01966">
    <property type="entry name" value="HD"/>
    <property type="match status" value="1"/>
</dbReference>
<accession>A0A7S7NN61</accession>
<dbReference type="EMBL" id="CP063849">
    <property type="protein sequence ID" value="QOY86702.1"/>
    <property type="molecule type" value="Genomic_DNA"/>
</dbReference>
<evidence type="ECO:0000259" key="1">
    <source>
        <dbReference type="Pfam" id="PF01966"/>
    </source>
</evidence>
<dbReference type="RefSeq" id="WP_194448371.1">
    <property type="nucleotide sequence ID" value="NZ_CP063849.1"/>
</dbReference>
<dbReference type="KEGG" id="pfer:IRI77_28530"/>
<reference evidence="2 3" key="1">
    <citation type="submission" date="2020-10" db="EMBL/GenBank/DDBJ databases">
        <title>Complete genome sequence of Paludibaculum fermentans P105T, a facultatively anaerobic acidobacterium capable of dissimilatory Fe(III) reduction.</title>
        <authorList>
            <person name="Dedysh S.N."/>
            <person name="Beletsky A.V."/>
            <person name="Kulichevskaya I.S."/>
            <person name="Mardanov A.V."/>
            <person name="Ravin N.V."/>
        </authorList>
    </citation>
    <scope>NUCLEOTIDE SEQUENCE [LARGE SCALE GENOMIC DNA]</scope>
    <source>
        <strain evidence="2 3">P105</strain>
    </source>
</reference>
<dbReference type="SUPFAM" id="SSF109604">
    <property type="entry name" value="HD-domain/PDEase-like"/>
    <property type="match status" value="1"/>
</dbReference>
<evidence type="ECO:0000313" key="2">
    <source>
        <dbReference type="EMBL" id="QOY86702.1"/>
    </source>
</evidence>
<organism evidence="2 3">
    <name type="scientific">Paludibaculum fermentans</name>
    <dbReference type="NCBI Taxonomy" id="1473598"/>
    <lineage>
        <taxon>Bacteria</taxon>
        <taxon>Pseudomonadati</taxon>
        <taxon>Acidobacteriota</taxon>
        <taxon>Terriglobia</taxon>
        <taxon>Bryobacterales</taxon>
        <taxon>Bryobacteraceae</taxon>
        <taxon>Paludibaculum</taxon>
    </lineage>
</organism>
<dbReference type="PANTHER" id="PTHR38659">
    <property type="entry name" value="METAL-DEPENDENT PHOSPHOHYDROLASE"/>
    <property type="match status" value="1"/>
</dbReference>
<keyword evidence="3" id="KW-1185">Reference proteome</keyword>
<dbReference type="InterPro" id="IPR006675">
    <property type="entry name" value="HDIG_dom"/>
</dbReference>
<dbReference type="PANTHER" id="PTHR38659:SF2">
    <property type="entry name" value="HDIG DOMAIN PROTEIN"/>
    <property type="match status" value="1"/>
</dbReference>
<dbReference type="Proteomes" id="UP000593892">
    <property type="component" value="Chromosome"/>
</dbReference>
<dbReference type="NCBIfam" id="TIGR00277">
    <property type="entry name" value="HDIG"/>
    <property type="match status" value="1"/>
</dbReference>
<protein>
    <submittedName>
        <fullName evidence="2">HDIG domain-containing protein</fullName>
    </submittedName>
</protein>
<dbReference type="InterPro" id="IPR003607">
    <property type="entry name" value="HD/PDEase_dom"/>
</dbReference>
<dbReference type="CDD" id="cd00077">
    <property type="entry name" value="HDc"/>
    <property type="match status" value="1"/>
</dbReference>
<dbReference type="Gene3D" id="1.10.3210.10">
    <property type="entry name" value="Hypothetical protein af1432"/>
    <property type="match status" value="1"/>
</dbReference>
<evidence type="ECO:0000313" key="3">
    <source>
        <dbReference type="Proteomes" id="UP000593892"/>
    </source>
</evidence>
<dbReference type="InterPro" id="IPR006674">
    <property type="entry name" value="HD_domain"/>
</dbReference>
<sequence length="193" mass="21600">MNRDQAWSIVCEFIQSDALRRHSLAVEACVLAYAHKFAAEGHSVDPEIWSVTALLHDFDWEIHPQLPDHPIKGEAILKERGVSDEIRRAILSHADFTGVPRESLLEKTLFACDELAGFLTAISYVKPTRSILDVEVKSVRKKMKDKAFARAVNRDDIVNGAAGLKMDLDVHITFCIEAMQQHASELGLERVAP</sequence>
<feature type="domain" description="HD" evidence="1">
    <location>
        <begin position="21"/>
        <end position="115"/>
    </location>
</feature>
<gene>
    <name evidence="2" type="ORF">IRI77_28530</name>
</gene>
<name>A0A7S7NN61_PALFE</name>